<name>A0ABQ4SVI9_9HYPH</name>
<feature type="transmembrane region" description="Helical" evidence="6">
    <location>
        <begin position="168"/>
        <end position="189"/>
    </location>
</feature>
<organism evidence="7 8">
    <name type="scientific">Methylobacterium jeotgali</name>
    <dbReference type="NCBI Taxonomy" id="381630"/>
    <lineage>
        <taxon>Bacteria</taxon>
        <taxon>Pseudomonadati</taxon>
        <taxon>Pseudomonadota</taxon>
        <taxon>Alphaproteobacteria</taxon>
        <taxon>Hyphomicrobiales</taxon>
        <taxon>Methylobacteriaceae</taxon>
        <taxon>Methylobacterium</taxon>
    </lineage>
</organism>
<feature type="transmembrane region" description="Helical" evidence="6">
    <location>
        <begin position="45"/>
        <end position="65"/>
    </location>
</feature>
<dbReference type="EMBL" id="BPQR01000019">
    <property type="protein sequence ID" value="GJE05915.1"/>
    <property type="molecule type" value="Genomic_DNA"/>
</dbReference>
<evidence type="ECO:0000256" key="6">
    <source>
        <dbReference type="SAM" id="Phobius"/>
    </source>
</evidence>
<protein>
    <submittedName>
        <fullName evidence="7">Uncharacterized protein</fullName>
    </submittedName>
</protein>
<evidence type="ECO:0000256" key="5">
    <source>
        <dbReference type="ARBA" id="ARBA00023136"/>
    </source>
</evidence>
<dbReference type="RefSeq" id="WP_238274574.1">
    <property type="nucleotide sequence ID" value="NZ_BPQR01000019.1"/>
</dbReference>
<keyword evidence="4 6" id="KW-1133">Transmembrane helix</keyword>
<keyword evidence="5 6" id="KW-0472">Membrane</keyword>
<evidence type="ECO:0000256" key="1">
    <source>
        <dbReference type="ARBA" id="ARBA00004651"/>
    </source>
</evidence>
<feature type="transmembrane region" description="Helical" evidence="6">
    <location>
        <begin position="284"/>
        <end position="310"/>
    </location>
</feature>
<dbReference type="Pfam" id="PF03706">
    <property type="entry name" value="LPG_synthase_TM"/>
    <property type="match status" value="1"/>
</dbReference>
<feature type="transmembrane region" description="Helical" evidence="6">
    <location>
        <begin position="77"/>
        <end position="102"/>
    </location>
</feature>
<dbReference type="PANTHER" id="PTHR39087:SF2">
    <property type="entry name" value="UPF0104 MEMBRANE PROTEIN MJ1595"/>
    <property type="match status" value="1"/>
</dbReference>
<evidence type="ECO:0000256" key="3">
    <source>
        <dbReference type="ARBA" id="ARBA00022692"/>
    </source>
</evidence>
<dbReference type="PANTHER" id="PTHR39087">
    <property type="entry name" value="UPF0104 MEMBRANE PROTEIN MJ1595"/>
    <property type="match status" value="1"/>
</dbReference>
<evidence type="ECO:0000313" key="7">
    <source>
        <dbReference type="EMBL" id="GJE05915.1"/>
    </source>
</evidence>
<accession>A0ABQ4SVI9</accession>
<feature type="transmembrane region" description="Helical" evidence="6">
    <location>
        <begin position="7"/>
        <end position="25"/>
    </location>
</feature>
<evidence type="ECO:0000256" key="2">
    <source>
        <dbReference type="ARBA" id="ARBA00022475"/>
    </source>
</evidence>
<keyword evidence="3 6" id="KW-0812">Transmembrane</keyword>
<evidence type="ECO:0000256" key="4">
    <source>
        <dbReference type="ARBA" id="ARBA00022989"/>
    </source>
</evidence>
<gene>
    <name evidence="7" type="ORF">AOPFMNJM_1221</name>
</gene>
<sequence>MKKLSEFLWPLIGLAAVVISGYFLYQELKTTSLSAVWAAIVAIPPHRIALAALSTLVAYAALAWYDRIALMHLGVKNISWFFVSVCSFTTYALSHNIGASVFSGALVRYRAYTAKGLSAAQVAVLVALCSFTFFLGTVLLGGFVLVVDPNLLSRLEGKLPGFLTDPKTALVVGIGLLAFVALYVVGSILHLRPLTIRSFKLEYPRPAIMGRQLIAAPLELLGAAGILYFALPEAMNPGFIPVLAIFLASFSLALASHAPGGLGVFEIVFITAMQITDAAQKDAIIAAVIVFRIFYFWIPAVISVIVVLLYERSRLASAIGGRAQVPASVPDAPVVAPVSEHFDPHRIEERLEEKAT</sequence>
<proteinExistence type="predicted"/>
<reference evidence="7" key="2">
    <citation type="submission" date="2021-08" db="EMBL/GenBank/DDBJ databases">
        <authorList>
            <person name="Tani A."/>
            <person name="Ola A."/>
            <person name="Ogura Y."/>
            <person name="Katsura K."/>
            <person name="Hayashi T."/>
        </authorList>
    </citation>
    <scope>NUCLEOTIDE SEQUENCE</scope>
    <source>
        <strain evidence="7">LMG 23639</strain>
    </source>
</reference>
<comment type="subcellular location">
    <subcellularLocation>
        <location evidence="1">Cell membrane</location>
        <topology evidence="1">Multi-pass membrane protein</topology>
    </subcellularLocation>
</comment>
<comment type="caution">
    <text evidence="7">The sequence shown here is derived from an EMBL/GenBank/DDBJ whole genome shotgun (WGS) entry which is preliminary data.</text>
</comment>
<feature type="transmembrane region" description="Helical" evidence="6">
    <location>
        <begin position="209"/>
        <end position="231"/>
    </location>
</feature>
<reference evidence="7" key="1">
    <citation type="journal article" date="2021" name="Front. Microbiol.">
        <title>Comprehensive Comparative Genomics and Phenotyping of Methylobacterium Species.</title>
        <authorList>
            <person name="Alessa O."/>
            <person name="Ogura Y."/>
            <person name="Fujitani Y."/>
            <person name="Takami H."/>
            <person name="Hayashi T."/>
            <person name="Sahin N."/>
            <person name="Tani A."/>
        </authorList>
    </citation>
    <scope>NUCLEOTIDE SEQUENCE</scope>
    <source>
        <strain evidence="7">LMG 23639</strain>
    </source>
</reference>
<evidence type="ECO:0000313" key="8">
    <source>
        <dbReference type="Proteomes" id="UP001055102"/>
    </source>
</evidence>
<keyword evidence="8" id="KW-1185">Reference proteome</keyword>
<dbReference type="Proteomes" id="UP001055102">
    <property type="component" value="Unassembled WGS sequence"/>
</dbReference>
<feature type="transmembrane region" description="Helical" evidence="6">
    <location>
        <begin position="243"/>
        <end position="272"/>
    </location>
</feature>
<feature type="transmembrane region" description="Helical" evidence="6">
    <location>
        <begin position="122"/>
        <end position="147"/>
    </location>
</feature>
<keyword evidence="2" id="KW-1003">Cell membrane</keyword>
<dbReference type="InterPro" id="IPR022791">
    <property type="entry name" value="L-PG_synthase/AglD"/>
</dbReference>